<dbReference type="SUPFAM" id="SSF48498">
    <property type="entry name" value="Tetracyclin repressor-like, C-terminal domain"/>
    <property type="match status" value="1"/>
</dbReference>
<organism evidence="6 7">
    <name type="scientific">Oceaniradius stylonematis</name>
    <dbReference type="NCBI Taxonomy" id="2184161"/>
    <lineage>
        <taxon>Bacteria</taxon>
        <taxon>Pseudomonadati</taxon>
        <taxon>Pseudomonadota</taxon>
        <taxon>Alphaproteobacteria</taxon>
        <taxon>Hyphomicrobiales</taxon>
        <taxon>Ahrensiaceae</taxon>
        <taxon>Oceaniradius</taxon>
    </lineage>
</organism>
<reference evidence="6 7" key="1">
    <citation type="journal article" date="2018" name="Int. J. Syst. Bacteriol.">
        <title>Oceaniradius stylonemae gen. nov., sp. nov., isolated from a red alga, Stylonema cornu-cervi.</title>
        <authorList>
            <person name="Jeong S."/>
        </authorList>
    </citation>
    <scope>NUCLEOTIDE SEQUENCE [LARGE SCALE GENOMIC DNA]</scope>
    <source>
        <strain evidence="6 7">StC1</strain>
    </source>
</reference>
<gene>
    <name evidence="6" type="ORF">DEM25_014490</name>
</gene>
<protein>
    <submittedName>
        <fullName evidence="6">TetR/AcrR family transcriptional regulator</fullName>
    </submittedName>
</protein>
<keyword evidence="2 4" id="KW-0238">DNA-binding</keyword>
<evidence type="ECO:0000313" key="7">
    <source>
        <dbReference type="Proteomes" id="UP000246132"/>
    </source>
</evidence>
<keyword evidence="7" id="KW-1185">Reference proteome</keyword>
<evidence type="ECO:0000256" key="2">
    <source>
        <dbReference type="ARBA" id="ARBA00023125"/>
    </source>
</evidence>
<dbReference type="PANTHER" id="PTHR47506">
    <property type="entry name" value="TRANSCRIPTIONAL REGULATORY PROTEIN"/>
    <property type="match status" value="1"/>
</dbReference>
<dbReference type="InterPro" id="IPR001647">
    <property type="entry name" value="HTH_TetR"/>
</dbReference>
<name>A0A3A8AIZ4_9HYPH</name>
<accession>A0A3A8AIZ4</accession>
<dbReference type="Proteomes" id="UP000246132">
    <property type="component" value="Unassembled WGS sequence"/>
</dbReference>
<dbReference type="GO" id="GO:0003677">
    <property type="term" value="F:DNA binding"/>
    <property type="evidence" value="ECO:0007669"/>
    <property type="project" value="UniProtKB-UniRule"/>
</dbReference>
<feature type="domain" description="HTH tetR-type" evidence="5">
    <location>
        <begin position="46"/>
        <end position="106"/>
    </location>
</feature>
<sequence length="237" mass="26032">MWAAPVVRQFVTNRYEKVAHDVKKKIPDGIKMTGDGTKRGRGRPKSLSRQEVIDLAMNAYWREGPAEVSLNSICQRAGVAKPSLYREFGDEDGLTAAVLQAYADAVLSQVLRIVTGPESFDQKVEDLIRYASEDALSDNGCLYVKMQAATHRFGEKTQALIAAIDAGAEEAYAALLTDARRTGHAPESIPTRLGARYMMSQITLALVLRAAGEEPLLVRDLLTLALSVFPSDKQDRH</sequence>
<evidence type="ECO:0000256" key="4">
    <source>
        <dbReference type="PROSITE-ProRule" id="PRU00335"/>
    </source>
</evidence>
<dbReference type="Gene3D" id="1.10.10.60">
    <property type="entry name" value="Homeodomain-like"/>
    <property type="match status" value="1"/>
</dbReference>
<evidence type="ECO:0000313" key="6">
    <source>
        <dbReference type="EMBL" id="RKF05793.1"/>
    </source>
</evidence>
<keyword evidence="3" id="KW-0804">Transcription</keyword>
<dbReference type="Gene3D" id="1.10.357.10">
    <property type="entry name" value="Tetracycline Repressor, domain 2"/>
    <property type="match status" value="1"/>
</dbReference>
<dbReference type="InterPro" id="IPR036271">
    <property type="entry name" value="Tet_transcr_reg_TetR-rel_C_sf"/>
</dbReference>
<dbReference type="Pfam" id="PF00440">
    <property type="entry name" value="TetR_N"/>
    <property type="match status" value="1"/>
</dbReference>
<dbReference type="AlphaFoldDB" id="A0A3A8AIZ4"/>
<keyword evidence="1" id="KW-0805">Transcription regulation</keyword>
<dbReference type="InterPro" id="IPR009057">
    <property type="entry name" value="Homeodomain-like_sf"/>
</dbReference>
<evidence type="ECO:0000256" key="1">
    <source>
        <dbReference type="ARBA" id="ARBA00023015"/>
    </source>
</evidence>
<feature type="DNA-binding region" description="H-T-H motif" evidence="4">
    <location>
        <begin position="69"/>
        <end position="88"/>
    </location>
</feature>
<dbReference type="SUPFAM" id="SSF46689">
    <property type="entry name" value="Homeodomain-like"/>
    <property type="match status" value="1"/>
</dbReference>
<dbReference type="PANTHER" id="PTHR47506:SF1">
    <property type="entry name" value="HTH-TYPE TRANSCRIPTIONAL REGULATOR YJDC"/>
    <property type="match status" value="1"/>
</dbReference>
<dbReference type="PROSITE" id="PS50977">
    <property type="entry name" value="HTH_TETR_2"/>
    <property type="match status" value="1"/>
</dbReference>
<comment type="caution">
    <text evidence="6">The sequence shown here is derived from an EMBL/GenBank/DDBJ whole genome shotgun (WGS) entry which is preliminary data.</text>
</comment>
<dbReference type="EMBL" id="QFWV02000008">
    <property type="protein sequence ID" value="RKF05793.1"/>
    <property type="molecule type" value="Genomic_DNA"/>
</dbReference>
<evidence type="ECO:0000259" key="5">
    <source>
        <dbReference type="PROSITE" id="PS50977"/>
    </source>
</evidence>
<proteinExistence type="predicted"/>
<evidence type="ECO:0000256" key="3">
    <source>
        <dbReference type="ARBA" id="ARBA00023163"/>
    </source>
</evidence>